<protein>
    <recommendedName>
        <fullName evidence="2">Inner membrane protein YgaP-like transmembrane domain-containing protein</fullName>
    </recommendedName>
</protein>
<feature type="transmembrane region" description="Helical" evidence="1">
    <location>
        <begin position="42"/>
        <end position="61"/>
    </location>
</feature>
<name>A0A0P7FVA3_9EURY</name>
<dbReference type="AlphaFoldDB" id="A0A0P7FVA3"/>
<dbReference type="Proteomes" id="UP000050535">
    <property type="component" value="Unassembled WGS sequence"/>
</dbReference>
<organism evidence="3 4">
    <name type="scientific">Halolamina pelagica</name>
    <dbReference type="NCBI Taxonomy" id="699431"/>
    <lineage>
        <taxon>Archaea</taxon>
        <taxon>Methanobacteriati</taxon>
        <taxon>Methanobacteriota</taxon>
        <taxon>Stenosarchaea group</taxon>
        <taxon>Halobacteria</taxon>
        <taxon>Halobacteriales</taxon>
        <taxon>Haloferacaceae</taxon>
    </lineage>
</organism>
<gene>
    <name evidence="3" type="ORF">SY89_01549</name>
</gene>
<sequence length="92" mass="9453">MQKNVGGTDRIARLVLGPALILAGVAGYAGLFTLAVGPLPQALTAVAVFLVGAVLLVTGLVQKCPLNRLLGFDTLGQQRAEGADDPTVTNRK</sequence>
<keyword evidence="4" id="KW-1185">Reference proteome</keyword>
<dbReference type="RefSeq" id="WP_054583658.1">
    <property type="nucleotide sequence ID" value="NZ_LGUC01000001.1"/>
</dbReference>
<evidence type="ECO:0000313" key="4">
    <source>
        <dbReference type="Proteomes" id="UP000050535"/>
    </source>
</evidence>
<dbReference type="OrthoDB" id="100832at2157"/>
<evidence type="ECO:0000259" key="2">
    <source>
        <dbReference type="Pfam" id="PF11127"/>
    </source>
</evidence>
<reference evidence="4" key="1">
    <citation type="submission" date="2013-11" db="EMBL/GenBank/DDBJ databases">
        <authorList>
            <person name="Hoang H.T."/>
            <person name="Killian M.L."/>
            <person name="Madson D.M."/>
            <person name="Arruda P.H.E."/>
            <person name="Sun D."/>
            <person name="Schwartz K.J."/>
            <person name="Yoon K."/>
        </authorList>
    </citation>
    <scope>NUCLEOTIDE SEQUENCE [LARGE SCALE GENOMIC DNA]</scope>
    <source>
        <strain evidence="4">CDK2</strain>
    </source>
</reference>
<keyword evidence="1" id="KW-0472">Membrane</keyword>
<comment type="caution">
    <text evidence="3">The sequence shown here is derived from an EMBL/GenBank/DDBJ whole genome shotgun (WGS) entry which is preliminary data.</text>
</comment>
<evidence type="ECO:0000313" key="3">
    <source>
        <dbReference type="EMBL" id="KPN30809.1"/>
    </source>
</evidence>
<accession>A0A0P7FVA3</accession>
<dbReference type="EMBL" id="LGUC01000001">
    <property type="protein sequence ID" value="KPN30809.1"/>
    <property type="molecule type" value="Genomic_DNA"/>
</dbReference>
<dbReference type="Pfam" id="PF11127">
    <property type="entry name" value="YgaP-like_TM"/>
    <property type="match status" value="1"/>
</dbReference>
<proteinExistence type="predicted"/>
<dbReference type="InterPro" id="IPR021309">
    <property type="entry name" value="YgaP-like_TM"/>
</dbReference>
<keyword evidence="1" id="KW-0812">Transmembrane</keyword>
<feature type="domain" description="Inner membrane protein YgaP-like transmembrane" evidence="2">
    <location>
        <begin position="1"/>
        <end position="77"/>
    </location>
</feature>
<keyword evidence="1" id="KW-1133">Transmembrane helix</keyword>
<dbReference type="STRING" id="699431.SY89_01549"/>
<feature type="transmembrane region" description="Helical" evidence="1">
    <location>
        <begin position="12"/>
        <end position="36"/>
    </location>
</feature>
<evidence type="ECO:0000256" key="1">
    <source>
        <dbReference type="SAM" id="Phobius"/>
    </source>
</evidence>